<keyword evidence="5 10" id="KW-0862">Zinc</keyword>
<organism evidence="12 13">
    <name type="scientific">Dietzia aerolata</name>
    <dbReference type="NCBI Taxonomy" id="595984"/>
    <lineage>
        <taxon>Bacteria</taxon>
        <taxon>Bacillati</taxon>
        <taxon>Actinomycetota</taxon>
        <taxon>Actinomycetes</taxon>
        <taxon>Mycobacteriales</taxon>
        <taxon>Dietziaceae</taxon>
        <taxon>Dietzia</taxon>
    </lineage>
</organism>
<dbReference type="SUPFAM" id="SSF51735">
    <property type="entry name" value="NAD(P)-binding Rossmann-fold domains"/>
    <property type="match status" value="1"/>
</dbReference>
<dbReference type="CDD" id="cd08279">
    <property type="entry name" value="Zn_ADH_class_III"/>
    <property type="match status" value="1"/>
</dbReference>
<accession>A0ABV5JPD8</accession>
<dbReference type="SUPFAM" id="SSF50129">
    <property type="entry name" value="GroES-like"/>
    <property type="match status" value="2"/>
</dbReference>
<dbReference type="Gene3D" id="3.90.180.10">
    <property type="entry name" value="Medium-chain alcohol dehydrogenases, catalytic domain"/>
    <property type="match status" value="1"/>
</dbReference>
<dbReference type="InterPro" id="IPR002328">
    <property type="entry name" value="ADH_Zn_CS"/>
</dbReference>
<evidence type="ECO:0000256" key="10">
    <source>
        <dbReference type="RuleBase" id="RU361277"/>
    </source>
</evidence>
<comment type="similarity">
    <text evidence="2 10">Belongs to the zinc-containing alcohol dehydrogenase family.</text>
</comment>
<comment type="caution">
    <text evidence="12">The sequence shown here is derived from an EMBL/GenBank/DDBJ whole genome shotgun (WGS) entry which is preliminary data.</text>
</comment>
<dbReference type="EC" id="1.1.1.1" evidence="3"/>
<evidence type="ECO:0000256" key="4">
    <source>
        <dbReference type="ARBA" id="ARBA00022723"/>
    </source>
</evidence>
<feature type="domain" description="Enoyl reductase (ER)" evidence="11">
    <location>
        <begin position="16"/>
        <end position="371"/>
    </location>
</feature>
<evidence type="ECO:0000256" key="1">
    <source>
        <dbReference type="ARBA" id="ARBA00001947"/>
    </source>
</evidence>
<dbReference type="PANTHER" id="PTHR43880:SF12">
    <property type="entry name" value="ALCOHOL DEHYDROGENASE CLASS-3"/>
    <property type="match status" value="1"/>
</dbReference>
<comment type="catalytic activity">
    <reaction evidence="8">
        <text>a secondary alcohol + NAD(+) = a ketone + NADH + H(+)</text>
        <dbReference type="Rhea" id="RHEA:10740"/>
        <dbReference type="ChEBI" id="CHEBI:15378"/>
        <dbReference type="ChEBI" id="CHEBI:17087"/>
        <dbReference type="ChEBI" id="CHEBI:35681"/>
        <dbReference type="ChEBI" id="CHEBI:57540"/>
        <dbReference type="ChEBI" id="CHEBI:57945"/>
        <dbReference type="EC" id="1.1.1.1"/>
    </reaction>
</comment>
<proteinExistence type="inferred from homology"/>
<sequence>MRTKAAIIREPNQENGWEIVEVDLTDPRVGEVQVKLAASGLCHSDEHLLTGDLQFETYPIIGGHEGAGVVTKVGEGVIGLEEGDHVVLAFIPACGTCPPCAEGLQNLCDNGAGLLSGRAISDDTYRVHTAEGEPVASMCVLGTFSPYVTVHQSSVVKIEKDIPLDKAALLGCGVATGWGSATEIGGAKEGDVVVVVGVGGIGINSVQGAAAAGARIIVAVDPVEFKREKALEFGATHTCASMDEAMALVGELSWGRMADLVVLTMGVVEGKDLLPGLLLTGKGRRCVVVGLGDMNAVDAQISILDLAMQQKTLQGAIFGGTGPRKQIPHLLHQYRAGNLKLDELVTKTYRLEDINQGYQDMRDGKNLRGVIIYDEQDW</sequence>
<dbReference type="InterPro" id="IPR023921">
    <property type="entry name" value="ADH_Zn_actinomycetes"/>
</dbReference>
<dbReference type="InterPro" id="IPR013149">
    <property type="entry name" value="ADH-like_C"/>
</dbReference>
<comment type="catalytic activity">
    <reaction evidence="9">
        <text>a primary alcohol + NAD(+) = an aldehyde + NADH + H(+)</text>
        <dbReference type="Rhea" id="RHEA:10736"/>
        <dbReference type="ChEBI" id="CHEBI:15378"/>
        <dbReference type="ChEBI" id="CHEBI:15734"/>
        <dbReference type="ChEBI" id="CHEBI:17478"/>
        <dbReference type="ChEBI" id="CHEBI:57540"/>
        <dbReference type="ChEBI" id="CHEBI:57945"/>
        <dbReference type="EC" id="1.1.1.1"/>
    </reaction>
</comment>
<evidence type="ECO:0000313" key="13">
    <source>
        <dbReference type="Proteomes" id="UP001589700"/>
    </source>
</evidence>
<gene>
    <name evidence="12" type="ORF">ACFFVD_07115</name>
</gene>
<evidence type="ECO:0000256" key="5">
    <source>
        <dbReference type="ARBA" id="ARBA00022833"/>
    </source>
</evidence>
<evidence type="ECO:0000259" key="11">
    <source>
        <dbReference type="SMART" id="SM00829"/>
    </source>
</evidence>
<keyword evidence="7" id="KW-0520">NAD</keyword>
<protein>
    <recommendedName>
        <fullName evidence="3">alcohol dehydrogenase</fullName>
        <ecNumber evidence="3">1.1.1.1</ecNumber>
    </recommendedName>
</protein>
<dbReference type="SMART" id="SM00829">
    <property type="entry name" value="PKS_ER"/>
    <property type="match status" value="1"/>
</dbReference>
<dbReference type="InterPro" id="IPR013154">
    <property type="entry name" value="ADH-like_N"/>
</dbReference>
<dbReference type="InterPro" id="IPR020843">
    <property type="entry name" value="ER"/>
</dbReference>
<evidence type="ECO:0000256" key="3">
    <source>
        <dbReference type="ARBA" id="ARBA00013190"/>
    </source>
</evidence>
<dbReference type="Pfam" id="PF00107">
    <property type="entry name" value="ADH_zinc_N"/>
    <property type="match status" value="1"/>
</dbReference>
<evidence type="ECO:0000256" key="6">
    <source>
        <dbReference type="ARBA" id="ARBA00023002"/>
    </source>
</evidence>
<dbReference type="NCBIfam" id="TIGR03989">
    <property type="entry name" value="Rxyl_3153"/>
    <property type="match status" value="1"/>
</dbReference>
<dbReference type="EMBL" id="JBHMDY010000004">
    <property type="protein sequence ID" value="MFB9259568.1"/>
    <property type="molecule type" value="Genomic_DNA"/>
</dbReference>
<keyword evidence="13" id="KW-1185">Reference proteome</keyword>
<evidence type="ECO:0000256" key="9">
    <source>
        <dbReference type="ARBA" id="ARBA00049243"/>
    </source>
</evidence>
<keyword evidence="4 10" id="KW-0479">Metal-binding</keyword>
<evidence type="ECO:0000256" key="7">
    <source>
        <dbReference type="ARBA" id="ARBA00023027"/>
    </source>
</evidence>
<evidence type="ECO:0000256" key="2">
    <source>
        <dbReference type="ARBA" id="ARBA00008072"/>
    </source>
</evidence>
<keyword evidence="6 12" id="KW-0560">Oxidoreductase</keyword>
<dbReference type="Pfam" id="PF08240">
    <property type="entry name" value="ADH_N"/>
    <property type="match status" value="1"/>
</dbReference>
<dbReference type="InterPro" id="IPR036291">
    <property type="entry name" value="NAD(P)-bd_dom_sf"/>
</dbReference>
<dbReference type="RefSeq" id="WP_182631376.1">
    <property type="nucleotide sequence ID" value="NZ_JAALDM010000047.1"/>
</dbReference>
<dbReference type="PROSITE" id="PS00059">
    <property type="entry name" value="ADH_ZINC"/>
    <property type="match status" value="1"/>
</dbReference>
<reference evidence="12 13" key="1">
    <citation type="submission" date="2024-09" db="EMBL/GenBank/DDBJ databases">
        <authorList>
            <person name="Sun Q."/>
            <person name="Mori K."/>
        </authorList>
    </citation>
    <scope>NUCLEOTIDE SEQUENCE [LARGE SCALE GENOMIC DNA]</scope>
    <source>
        <strain evidence="12 13">CCM 7659</strain>
    </source>
</reference>
<dbReference type="GO" id="GO:0016491">
    <property type="term" value="F:oxidoreductase activity"/>
    <property type="evidence" value="ECO:0007669"/>
    <property type="project" value="UniProtKB-KW"/>
</dbReference>
<name>A0ABV5JPD8_9ACTN</name>
<evidence type="ECO:0000256" key="8">
    <source>
        <dbReference type="ARBA" id="ARBA00049164"/>
    </source>
</evidence>
<comment type="cofactor">
    <cofactor evidence="1 10">
        <name>Zn(2+)</name>
        <dbReference type="ChEBI" id="CHEBI:29105"/>
    </cofactor>
</comment>
<dbReference type="PANTHER" id="PTHR43880">
    <property type="entry name" value="ALCOHOL DEHYDROGENASE"/>
    <property type="match status" value="1"/>
</dbReference>
<dbReference type="Gene3D" id="3.40.50.720">
    <property type="entry name" value="NAD(P)-binding Rossmann-like Domain"/>
    <property type="match status" value="1"/>
</dbReference>
<evidence type="ECO:0000313" key="12">
    <source>
        <dbReference type="EMBL" id="MFB9259568.1"/>
    </source>
</evidence>
<dbReference type="Proteomes" id="UP001589700">
    <property type="component" value="Unassembled WGS sequence"/>
</dbReference>
<dbReference type="InterPro" id="IPR011032">
    <property type="entry name" value="GroES-like_sf"/>
</dbReference>